<feature type="transmembrane region" description="Helical" evidence="1">
    <location>
        <begin position="34"/>
        <end position="55"/>
    </location>
</feature>
<sequence length="198" mass="23197">MDEDDDDQEQFEEDDNYVDSRQYRCCFSIWHAKIGTFVFSTLIFHEIILGTLYLVTRNDVREAVDSDTSEIPPRLLAVLVCRFLQLICCGLNYVGLWLERHEFIVPFAVSQLTLGCFSDISTFVLLLNHAQKHNHFLLLSPHWLNLVLPLIVYVSVVVWLMLTLYRCFTYFRAKRLHEKERRQAAASAKEHLQNESLI</sequence>
<evidence type="ECO:0000313" key="2">
    <source>
        <dbReference type="Proteomes" id="UP000887566"/>
    </source>
</evidence>
<dbReference type="AlphaFoldDB" id="A0A914XTI1"/>
<organism evidence="2 3">
    <name type="scientific">Plectus sambesii</name>
    <dbReference type="NCBI Taxonomy" id="2011161"/>
    <lineage>
        <taxon>Eukaryota</taxon>
        <taxon>Metazoa</taxon>
        <taxon>Ecdysozoa</taxon>
        <taxon>Nematoda</taxon>
        <taxon>Chromadorea</taxon>
        <taxon>Plectida</taxon>
        <taxon>Plectina</taxon>
        <taxon>Plectoidea</taxon>
        <taxon>Plectidae</taxon>
        <taxon>Plectus</taxon>
    </lineage>
</organism>
<dbReference type="Proteomes" id="UP000887566">
    <property type="component" value="Unplaced"/>
</dbReference>
<keyword evidence="1" id="KW-0812">Transmembrane</keyword>
<dbReference type="WBParaSite" id="PSAMB.scaffold990size37562.g10177.t1">
    <property type="protein sequence ID" value="PSAMB.scaffold990size37562.g10177.t1"/>
    <property type="gene ID" value="PSAMB.scaffold990size37562.g10177"/>
</dbReference>
<reference evidence="3" key="1">
    <citation type="submission" date="2022-11" db="UniProtKB">
        <authorList>
            <consortium name="WormBaseParasite"/>
        </authorList>
    </citation>
    <scope>IDENTIFICATION</scope>
</reference>
<evidence type="ECO:0000256" key="1">
    <source>
        <dbReference type="SAM" id="Phobius"/>
    </source>
</evidence>
<feature type="transmembrane region" description="Helical" evidence="1">
    <location>
        <begin position="103"/>
        <end position="126"/>
    </location>
</feature>
<evidence type="ECO:0000313" key="3">
    <source>
        <dbReference type="WBParaSite" id="PSAMB.scaffold990size37562.g10177.t1"/>
    </source>
</evidence>
<feature type="transmembrane region" description="Helical" evidence="1">
    <location>
        <begin position="75"/>
        <end position="96"/>
    </location>
</feature>
<name>A0A914XTI1_9BILA</name>
<keyword evidence="1" id="KW-0472">Membrane</keyword>
<proteinExistence type="predicted"/>
<accession>A0A914XTI1</accession>
<protein>
    <submittedName>
        <fullName evidence="3">Uncharacterized protein</fullName>
    </submittedName>
</protein>
<keyword evidence="2" id="KW-1185">Reference proteome</keyword>
<feature type="transmembrane region" description="Helical" evidence="1">
    <location>
        <begin position="146"/>
        <end position="165"/>
    </location>
</feature>
<keyword evidence="1" id="KW-1133">Transmembrane helix</keyword>